<dbReference type="InterPro" id="IPR013126">
    <property type="entry name" value="Hsp_70_fam"/>
</dbReference>
<dbReference type="PRINTS" id="PR00301">
    <property type="entry name" value="HEATSHOCK70"/>
</dbReference>
<dbReference type="InterPro" id="IPR043129">
    <property type="entry name" value="ATPase_NBD"/>
</dbReference>
<feature type="coiled-coil region" evidence="4">
    <location>
        <begin position="490"/>
        <end position="517"/>
    </location>
</feature>
<dbReference type="Pfam" id="PF00012">
    <property type="entry name" value="HSP70"/>
    <property type="match status" value="1"/>
</dbReference>
<dbReference type="Gene3D" id="3.90.640.10">
    <property type="entry name" value="Actin, Chain A, domain 4"/>
    <property type="match status" value="1"/>
</dbReference>
<feature type="coiled-coil region" evidence="4">
    <location>
        <begin position="423"/>
        <end position="450"/>
    </location>
</feature>
<gene>
    <name evidence="5" type="ORF">ECPE_LOCUS12987</name>
</gene>
<keyword evidence="2" id="KW-0547">Nucleotide-binding</keyword>
<evidence type="ECO:0000313" key="7">
    <source>
        <dbReference type="WBParaSite" id="ECPE_0001302601-mRNA-1"/>
    </source>
</evidence>
<dbReference type="OrthoDB" id="434160at2759"/>
<dbReference type="AlphaFoldDB" id="A0A183B1A3"/>
<evidence type="ECO:0000256" key="1">
    <source>
        <dbReference type="ARBA" id="ARBA00007381"/>
    </source>
</evidence>
<dbReference type="GO" id="GO:0005524">
    <property type="term" value="F:ATP binding"/>
    <property type="evidence" value="ECO:0007669"/>
    <property type="project" value="UniProtKB-KW"/>
</dbReference>
<sequence>MQFTLQDISRYDSLPVGLDIGTLNSSISVYRNHEFRTIEDDTGKKRIHTCVAFQSNRRMCGSLAWSYQSDSYETCYFDFKRFIGQRLSSEDDAANIIAKLPYTVRYERENGNLQFSVVISGNRIWVTAEQLMIMYLKHLQSLIVQNAHKDNLLCVLGVPVSYTKCQRDALLSACKVANLNAELLDETIAIATGFALSQPQIHVGSSFDRQVALISIGYMHTQVAICEFKPQFVRILATSSDPDLGGFHFDRILCDLICEAVKRTHPDKYAQIESRRLLVHIMAALDDVKKCLSRDDWQISVRITDLFQVESAIVELTRFSIQTKCTNLLNRLKETILICLRAPGVCSDRIDSVQLIGGTCRMREIVDTVKHAFGKKINTSFQGDDLVANGCAYHAAAKTGSFQTSITVLESAGALSEEQIQHYRSVESQITQLDELEKAAQERVNALEESTYIAEDVAQPGALPYVFDHELKEYRESVEKIRTDIWLKGFDRSIQECNRVKRELSEMEQKIRHMSEVRQRLIAFLLKVSICIDCNTDRKVHVTQFNDHLYKVLSAVLLNTEVWLFHSRWGETVANILTTYTVIKTGLGIV</sequence>
<evidence type="ECO:0000256" key="3">
    <source>
        <dbReference type="ARBA" id="ARBA00022840"/>
    </source>
</evidence>
<reference evidence="7" key="1">
    <citation type="submission" date="2016-06" db="UniProtKB">
        <authorList>
            <consortium name="WormBaseParasite"/>
        </authorList>
    </citation>
    <scope>IDENTIFICATION</scope>
</reference>
<evidence type="ECO:0000313" key="6">
    <source>
        <dbReference type="Proteomes" id="UP000272942"/>
    </source>
</evidence>
<protein>
    <submittedName>
        <fullName evidence="7">Heat shock 70 kDa protein 14</fullName>
    </submittedName>
</protein>
<dbReference type="Proteomes" id="UP000272942">
    <property type="component" value="Unassembled WGS sequence"/>
</dbReference>
<dbReference type="SUPFAM" id="SSF53067">
    <property type="entry name" value="Actin-like ATPase domain"/>
    <property type="match status" value="2"/>
</dbReference>
<dbReference type="PANTHER" id="PTHR45639">
    <property type="entry name" value="HSC70CB, ISOFORM G-RELATED"/>
    <property type="match status" value="1"/>
</dbReference>
<dbReference type="WBParaSite" id="ECPE_0001302601-mRNA-1">
    <property type="protein sequence ID" value="ECPE_0001302601-mRNA-1"/>
    <property type="gene ID" value="ECPE_0001302601"/>
</dbReference>
<keyword evidence="4" id="KW-0175">Coiled coil</keyword>
<evidence type="ECO:0000313" key="5">
    <source>
        <dbReference type="EMBL" id="VDP90259.1"/>
    </source>
</evidence>
<organism evidence="7">
    <name type="scientific">Echinostoma caproni</name>
    <dbReference type="NCBI Taxonomy" id="27848"/>
    <lineage>
        <taxon>Eukaryota</taxon>
        <taxon>Metazoa</taxon>
        <taxon>Spiralia</taxon>
        <taxon>Lophotrochozoa</taxon>
        <taxon>Platyhelminthes</taxon>
        <taxon>Trematoda</taxon>
        <taxon>Digenea</taxon>
        <taxon>Plagiorchiida</taxon>
        <taxon>Echinostomata</taxon>
        <taxon>Echinostomatoidea</taxon>
        <taxon>Echinostomatidae</taxon>
        <taxon>Echinostoma</taxon>
    </lineage>
</organism>
<comment type="similarity">
    <text evidence="1">Belongs to the heat shock protein 70 family.</text>
</comment>
<accession>A0A183B1A3</accession>
<dbReference type="Gene3D" id="3.30.30.30">
    <property type="match status" value="1"/>
</dbReference>
<proteinExistence type="inferred from homology"/>
<keyword evidence="6" id="KW-1185">Reference proteome</keyword>
<name>A0A183B1A3_9TREM</name>
<evidence type="ECO:0000256" key="4">
    <source>
        <dbReference type="SAM" id="Coils"/>
    </source>
</evidence>
<reference evidence="5 6" key="2">
    <citation type="submission" date="2018-11" db="EMBL/GenBank/DDBJ databases">
        <authorList>
            <consortium name="Pathogen Informatics"/>
        </authorList>
    </citation>
    <scope>NUCLEOTIDE SEQUENCE [LARGE SCALE GENOMIC DNA]</scope>
    <source>
        <strain evidence="5 6">Egypt</strain>
    </source>
</reference>
<dbReference type="GO" id="GO:0140662">
    <property type="term" value="F:ATP-dependent protein folding chaperone"/>
    <property type="evidence" value="ECO:0007669"/>
    <property type="project" value="InterPro"/>
</dbReference>
<keyword evidence="3" id="KW-0067">ATP-binding</keyword>
<evidence type="ECO:0000256" key="2">
    <source>
        <dbReference type="ARBA" id="ARBA00022741"/>
    </source>
</evidence>
<dbReference type="Gene3D" id="3.30.420.40">
    <property type="match status" value="2"/>
</dbReference>
<dbReference type="EMBL" id="UZAN01054054">
    <property type="protein sequence ID" value="VDP90259.1"/>
    <property type="molecule type" value="Genomic_DNA"/>
</dbReference>